<evidence type="ECO:0000259" key="1">
    <source>
        <dbReference type="Pfam" id="PF20415"/>
    </source>
</evidence>
<dbReference type="InterPro" id="IPR046522">
    <property type="entry name" value="DUF6699"/>
</dbReference>
<sequence>ILALNPLLSYSGIPPIYFNVLQDVRYIRLRNGCSPSSLLEPVLNRPVTCLCIRFAHYPCWSIEVSNPRGVTVTDVLVRIREALYRGVSPQEATVSSTASEYFRARTRADPREYAQGVKRVDLLGPNVFFAGLSPSLDGQNRWDVHF</sequence>
<evidence type="ECO:0000313" key="2">
    <source>
        <dbReference type="EMBL" id="KIO08708.1"/>
    </source>
</evidence>
<proteinExistence type="predicted"/>
<dbReference type="InParanoid" id="A0A0C3JHZ9"/>
<organism evidence="2 3">
    <name type="scientific">Pisolithus tinctorius Marx 270</name>
    <dbReference type="NCBI Taxonomy" id="870435"/>
    <lineage>
        <taxon>Eukaryota</taxon>
        <taxon>Fungi</taxon>
        <taxon>Dikarya</taxon>
        <taxon>Basidiomycota</taxon>
        <taxon>Agaricomycotina</taxon>
        <taxon>Agaricomycetes</taxon>
        <taxon>Agaricomycetidae</taxon>
        <taxon>Boletales</taxon>
        <taxon>Sclerodermatineae</taxon>
        <taxon>Pisolithaceae</taxon>
        <taxon>Pisolithus</taxon>
    </lineage>
</organism>
<dbReference type="HOGENOM" id="CLU_1781937_0_0_1"/>
<reference evidence="2 3" key="1">
    <citation type="submission" date="2014-04" db="EMBL/GenBank/DDBJ databases">
        <authorList>
            <consortium name="DOE Joint Genome Institute"/>
            <person name="Kuo A."/>
            <person name="Kohler A."/>
            <person name="Costa M.D."/>
            <person name="Nagy L.G."/>
            <person name="Floudas D."/>
            <person name="Copeland A."/>
            <person name="Barry K.W."/>
            <person name="Cichocki N."/>
            <person name="Veneault-Fourrey C."/>
            <person name="LaButti K."/>
            <person name="Lindquist E.A."/>
            <person name="Lipzen A."/>
            <person name="Lundell T."/>
            <person name="Morin E."/>
            <person name="Murat C."/>
            <person name="Sun H."/>
            <person name="Tunlid A."/>
            <person name="Henrissat B."/>
            <person name="Grigoriev I.V."/>
            <person name="Hibbett D.S."/>
            <person name="Martin F."/>
            <person name="Nordberg H.P."/>
            <person name="Cantor M.N."/>
            <person name="Hua S.X."/>
        </authorList>
    </citation>
    <scope>NUCLEOTIDE SEQUENCE [LARGE SCALE GENOMIC DNA]</scope>
    <source>
        <strain evidence="2 3">Marx 270</strain>
    </source>
</reference>
<gene>
    <name evidence="2" type="ORF">M404DRAFT_63127</name>
</gene>
<keyword evidence="3" id="KW-1185">Reference proteome</keyword>
<name>A0A0C3JHZ9_PISTI</name>
<feature type="non-terminal residue" evidence="2">
    <location>
        <position position="146"/>
    </location>
</feature>
<dbReference type="OrthoDB" id="3265169at2759"/>
<dbReference type="Proteomes" id="UP000054217">
    <property type="component" value="Unassembled WGS sequence"/>
</dbReference>
<feature type="domain" description="DUF6699" evidence="1">
    <location>
        <begin position="16"/>
        <end position="136"/>
    </location>
</feature>
<protein>
    <recommendedName>
        <fullName evidence="1">DUF6699 domain-containing protein</fullName>
    </recommendedName>
</protein>
<dbReference type="AlphaFoldDB" id="A0A0C3JHZ9"/>
<evidence type="ECO:0000313" key="3">
    <source>
        <dbReference type="Proteomes" id="UP000054217"/>
    </source>
</evidence>
<dbReference type="Pfam" id="PF20415">
    <property type="entry name" value="DUF6699"/>
    <property type="match status" value="1"/>
</dbReference>
<reference evidence="3" key="2">
    <citation type="submission" date="2015-01" db="EMBL/GenBank/DDBJ databases">
        <title>Evolutionary Origins and Diversification of the Mycorrhizal Mutualists.</title>
        <authorList>
            <consortium name="DOE Joint Genome Institute"/>
            <consortium name="Mycorrhizal Genomics Consortium"/>
            <person name="Kohler A."/>
            <person name="Kuo A."/>
            <person name="Nagy L.G."/>
            <person name="Floudas D."/>
            <person name="Copeland A."/>
            <person name="Barry K.W."/>
            <person name="Cichocki N."/>
            <person name="Veneault-Fourrey C."/>
            <person name="LaButti K."/>
            <person name="Lindquist E.A."/>
            <person name="Lipzen A."/>
            <person name="Lundell T."/>
            <person name="Morin E."/>
            <person name="Murat C."/>
            <person name="Riley R."/>
            <person name="Ohm R."/>
            <person name="Sun H."/>
            <person name="Tunlid A."/>
            <person name="Henrissat B."/>
            <person name="Grigoriev I.V."/>
            <person name="Hibbett D.S."/>
            <person name="Martin F."/>
        </authorList>
    </citation>
    <scope>NUCLEOTIDE SEQUENCE [LARGE SCALE GENOMIC DNA]</scope>
    <source>
        <strain evidence="3">Marx 270</strain>
    </source>
</reference>
<dbReference type="EMBL" id="KN831956">
    <property type="protein sequence ID" value="KIO08708.1"/>
    <property type="molecule type" value="Genomic_DNA"/>
</dbReference>
<accession>A0A0C3JHZ9</accession>
<feature type="non-terminal residue" evidence="2">
    <location>
        <position position="1"/>
    </location>
</feature>